<feature type="domain" description="F-box" evidence="1">
    <location>
        <begin position="1"/>
        <end position="47"/>
    </location>
</feature>
<dbReference type="Pfam" id="PF00646">
    <property type="entry name" value="F-box"/>
    <property type="match status" value="1"/>
</dbReference>
<dbReference type="Proteomes" id="UP000887563">
    <property type="component" value="Unplaced"/>
</dbReference>
<evidence type="ECO:0000313" key="3">
    <source>
        <dbReference type="WBParaSite" id="Minc3s00781g17273"/>
    </source>
</evidence>
<name>A0A914LXM9_MELIC</name>
<dbReference type="InterPro" id="IPR001810">
    <property type="entry name" value="F-box_dom"/>
</dbReference>
<keyword evidence="2" id="KW-1185">Reference proteome</keyword>
<accession>A0A914LXM9</accession>
<protein>
    <submittedName>
        <fullName evidence="3">F-box domain-containing protein</fullName>
    </submittedName>
</protein>
<evidence type="ECO:0000259" key="1">
    <source>
        <dbReference type="PROSITE" id="PS50181"/>
    </source>
</evidence>
<sequence>MFSLPIEVQHDVLKCLDFEQLFSVKQTNFYLRSLINKYEGGLARKDLHSLSIINENERTGFLEYIELKSGFFEFTLDDQIKEKWKTAIDKSIPLLLHESESVKNLIVSSTERKNYFLKLPTIPKNIEEMVILRCWLEQLFNCAFSYAYFDKIVFNPEMINILFDNDKTITLQFQVHYAYVWPSNTTFENILNFSVNYISIFESLSIKLDRIDITEQHINILFNILANEGNKLPKIYLRGFTLTELYDLIIEYITTSARNFPKMLPVFHLNYYISSTYKLSERAKKVEIEQLNGVKYTKYQIVNIHNPKVRFSFCNEEQYGSIDIKIRKMVE</sequence>
<dbReference type="PROSITE" id="PS50181">
    <property type="entry name" value="FBOX"/>
    <property type="match status" value="1"/>
</dbReference>
<reference evidence="3" key="1">
    <citation type="submission" date="2022-11" db="UniProtKB">
        <authorList>
            <consortium name="WormBaseParasite"/>
        </authorList>
    </citation>
    <scope>IDENTIFICATION</scope>
</reference>
<dbReference type="WBParaSite" id="Minc3s00781g17273">
    <property type="protein sequence ID" value="Minc3s00781g17273"/>
    <property type="gene ID" value="Minc3s00781g17273"/>
</dbReference>
<evidence type="ECO:0000313" key="2">
    <source>
        <dbReference type="Proteomes" id="UP000887563"/>
    </source>
</evidence>
<proteinExistence type="predicted"/>
<organism evidence="2 3">
    <name type="scientific">Meloidogyne incognita</name>
    <name type="common">Southern root-knot nematode worm</name>
    <name type="synonym">Oxyuris incognita</name>
    <dbReference type="NCBI Taxonomy" id="6306"/>
    <lineage>
        <taxon>Eukaryota</taxon>
        <taxon>Metazoa</taxon>
        <taxon>Ecdysozoa</taxon>
        <taxon>Nematoda</taxon>
        <taxon>Chromadorea</taxon>
        <taxon>Rhabditida</taxon>
        <taxon>Tylenchina</taxon>
        <taxon>Tylenchomorpha</taxon>
        <taxon>Tylenchoidea</taxon>
        <taxon>Meloidogynidae</taxon>
        <taxon>Meloidogyninae</taxon>
        <taxon>Meloidogyne</taxon>
        <taxon>Meloidogyne incognita group</taxon>
    </lineage>
</organism>
<dbReference type="AlphaFoldDB" id="A0A914LXM9"/>